<gene>
    <name evidence="9" type="ORF">EI97DRAFT_397138</name>
</gene>
<keyword evidence="6 7" id="KW-0472">Membrane</keyword>
<dbReference type="OrthoDB" id="5547497at2759"/>
<dbReference type="AlphaFoldDB" id="A0A6A6JMH9"/>
<dbReference type="GO" id="GO:0005789">
    <property type="term" value="C:endoplasmic reticulum membrane"/>
    <property type="evidence" value="ECO:0007669"/>
    <property type="project" value="UniProtKB-SubCell"/>
</dbReference>
<feature type="region of interest" description="Disordered" evidence="8">
    <location>
        <begin position="30"/>
        <end position="137"/>
    </location>
</feature>
<feature type="transmembrane region" description="Helical" evidence="7">
    <location>
        <begin position="371"/>
        <end position="390"/>
    </location>
</feature>
<proteinExistence type="inferred from homology"/>
<evidence type="ECO:0000256" key="1">
    <source>
        <dbReference type="ARBA" id="ARBA00003420"/>
    </source>
</evidence>
<evidence type="ECO:0000256" key="5">
    <source>
        <dbReference type="ARBA" id="ARBA00022989"/>
    </source>
</evidence>
<evidence type="ECO:0000256" key="8">
    <source>
        <dbReference type="SAM" id="MobiDB-lite"/>
    </source>
</evidence>
<keyword evidence="7" id="KW-0968">Cytoplasmic vesicle</keyword>
<dbReference type="GO" id="GO:0000139">
    <property type="term" value="C:Golgi membrane"/>
    <property type="evidence" value="ECO:0007669"/>
    <property type="project" value="UniProtKB-SubCell"/>
</dbReference>
<organism evidence="9 10">
    <name type="scientific">Westerdykella ornata</name>
    <dbReference type="NCBI Taxonomy" id="318751"/>
    <lineage>
        <taxon>Eukaryota</taxon>
        <taxon>Fungi</taxon>
        <taxon>Dikarya</taxon>
        <taxon>Ascomycota</taxon>
        <taxon>Pezizomycotina</taxon>
        <taxon>Dothideomycetes</taxon>
        <taxon>Pleosporomycetidae</taxon>
        <taxon>Pleosporales</taxon>
        <taxon>Sporormiaceae</taxon>
        <taxon>Westerdykella</taxon>
    </lineage>
</organism>
<feature type="non-terminal residue" evidence="9">
    <location>
        <position position="556"/>
    </location>
</feature>
<feature type="transmembrane region" description="Helical" evidence="7">
    <location>
        <begin position="207"/>
        <end position="224"/>
    </location>
</feature>
<feature type="transmembrane region" description="Helical" evidence="7">
    <location>
        <begin position="469"/>
        <end position="490"/>
    </location>
</feature>
<evidence type="ECO:0000256" key="6">
    <source>
        <dbReference type="ARBA" id="ARBA00023136"/>
    </source>
</evidence>
<accession>A0A6A6JMH9</accession>
<comment type="subunit">
    <text evidence="3 7">Homooligomer.</text>
</comment>
<keyword evidence="4 7" id="KW-0812">Transmembrane</keyword>
<keyword evidence="7" id="KW-0813">Transport</keyword>
<dbReference type="Proteomes" id="UP000800097">
    <property type="component" value="Unassembled WGS sequence"/>
</dbReference>
<reference evidence="9" key="1">
    <citation type="journal article" date="2020" name="Stud. Mycol.">
        <title>101 Dothideomycetes genomes: a test case for predicting lifestyles and emergence of pathogens.</title>
        <authorList>
            <person name="Haridas S."/>
            <person name="Albert R."/>
            <person name="Binder M."/>
            <person name="Bloem J."/>
            <person name="Labutti K."/>
            <person name="Salamov A."/>
            <person name="Andreopoulos B."/>
            <person name="Baker S."/>
            <person name="Barry K."/>
            <person name="Bills G."/>
            <person name="Bluhm B."/>
            <person name="Cannon C."/>
            <person name="Castanera R."/>
            <person name="Culley D."/>
            <person name="Daum C."/>
            <person name="Ezra D."/>
            <person name="Gonzalez J."/>
            <person name="Henrissat B."/>
            <person name="Kuo A."/>
            <person name="Liang C."/>
            <person name="Lipzen A."/>
            <person name="Lutzoni F."/>
            <person name="Magnuson J."/>
            <person name="Mondo S."/>
            <person name="Nolan M."/>
            <person name="Ohm R."/>
            <person name="Pangilinan J."/>
            <person name="Park H.-J."/>
            <person name="Ramirez L."/>
            <person name="Alfaro M."/>
            <person name="Sun H."/>
            <person name="Tritt A."/>
            <person name="Yoshinaga Y."/>
            <person name="Zwiers L.-H."/>
            <person name="Turgeon B."/>
            <person name="Goodwin S."/>
            <person name="Spatafora J."/>
            <person name="Crous P."/>
            <person name="Grigoriev I."/>
        </authorList>
    </citation>
    <scope>NUCLEOTIDE SEQUENCE</scope>
    <source>
        <strain evidence="9">CBS 379.55</strain>
    </source>
</reference>
<comment type="subcellular location">
    <subcellularLocation>
        <location evidence="7">Golgi apparatus membrane</location>
        <topology evidence="7">Multi-pass membrane protein</topology>
    </subcellularLocation>
    <subcellularLocation>
        <location evidence="7">Cytoplasmic vesicle membrane</location>
        <topology evidence="7">Multi-pass membrane protein</topology>
    </subcellularLocation>
    <subcellularLocation>
        <location evidence="7">Endoplasmic reticulum membrane</location>
        <topology evidence="7">Multi-pass membrane protein</topology>
    </subcellularLocation>
</comment>
<evidence type="ECO:0000256" key="2">
    <source>
        <dbReference type="ARBA" id="ARBA00010425"/>
    </source>
</evidence>
<feature type="compositionally biased region" description="Polar residues" evidence="8">
    <location>
        <begin position="74"/>
        <end position="88"/>
    </location>
</feature>
<evidence type="ECO:0000313" key="10">
    <source>
        <dbReference type="Proteomes" id="UP000800097"/>
    </source>
</evidence>
<sequence>MNSGRPFTRSTQKFFRPAFDLLNNYNSAIRKTPLSSNRKRSHQQERPQARRTGSTSSLDDTDHDDIEHYAQMESGRTSHSSKNSQSELQPPLPLIDIGSASGSRAPSPYPRVRSAVQSEDEDDEFEPPSSIRPLVSSDVASGGRGWNGIMRQGGLGGFFLGTWMGWQIWVGLLVFWVVGCSFGLLLMNRFILITGVYKFSYPLTSTYLQFIFTHLLLIGFSSLTRGLGGPLRRWGFGAAVAPAYASAPAGGAYRQPNRKPSARQVGRWLVSGTGGIAGGGLFEFETKVAKQVLPLAIVFVARVLLSNVSFAYADLSVYQLARIGVTPFACILSCVLQKENHSPSTLSAALIATLNLLFAAIRTNVRVTPDSIVAGVFSSIFVALYPIFLLRTYRTLVAGLVPQGDLLTNYYSVDGCNPDISNREETRAYYRVLHYTSLLSILLLTPMVLISGELPDILRNIYFLDVPFFWFMVLCGALGSFAVLVSTLLLVKATSPLTFTFLAVPRGALQLMLLSRFRMPAHSWVGVALCVVSSLWFAVARREEGRVAGRLRLEGR</sequence>
<feature type="transmembrane region" description="Helical" evidence="7">
    <location>
        <begin position="168"/>
        <end position="187"/>
    </location>
</feature>
<keyword evidence="5 7" id="KW-1133">Transmembrane helix</keyword>
<evidence type="ECO:0000256" key="7">
    <source>
        <dbReference type="RuleBase" id="RU367097"/>
    </source>
</evidence>
<keyword evidence="7" id="KW-0762">Sugar transport</keyword>
<evidence type="ECO:0000313" key="9">
    <source>
        <dbReference type="EMBL" id="KAF2277158.1"/>
    </source>
</evidence>
<dbReference type="GO" id="GO:0030659">
    <property type="term" value="C:cytoplasmic vesicle membrane"/>
    <property type="evidence" value="ECO:0007669"/>
    <property type="project" value="UniProtKB-SubCell"/>
</dbReference>
<dbReference type="EMBL" id="ML986491">
    <property type="protein sequence ID" value="KAF2277158.1"/>
    <property type="molecule type" value="Genomic_DNA"/>
</dbReference>
<feature type="transmembrane region" description="Helical" evidence="7">
    <location>
        <begin position="348"/>
        <end position="365"/>
    </location>
</feature>
<keyword evidence="10" id="KW-1185">Reference proteome</keyword>
<dbReference type="GeneID" id="54549528"/>
<protein>
    <recommendedName>
        <fullName evidence="7">GDP-mannose transporter</fullName>
        <shortName evidence="7">GMT</shortName>
    </recommendedName>
</protein>
<feature type="transmembrane region" description="Helical" evidence="7">
    <location>
        <begin position="292"/>
        <end position="313"/>
    </location>
</feature>
<name>A0A6A6JMH9_WESOR</name>
<comment type="function">
    <text evidence="1 7">Involved in the import of GDP-mannose from the cytoplasm into the Golgi lumen.</text>
</comment>
<evidence type="ECO:0000256" key="3">
    <source>
        <dbReference type="ARBA" id="ARBA00011182"/>
    </source>
</evidence>
<dbReference type="PANTHER" id="PTHR11132">
    <property type="entry name" value="SOLUTE CARRIER FAMILY 35"/>
    <property type="match status" value="1"/>
</dbReference>
<keyword evidence="7" id="KW-0333">Golgi apparatus</keyword>
<dbReference type="RefSeq" id="XP_033654697.1">
    <property type="nucleotide sequence ID" value="XM_033796353.1"/>
</dbReference>
<keyword evidence="7" id="KW-0256">Endoplasmic reticulum</keyword>
<feature type="transmembrane region" description="Helical" evidence="7">
    <location>
        <begin position="521"/>
        <end position="540"/>
    </location>
</feature>
<comment type="similarity">
    <text evidence="2 7">Belongs to the TPT transporter family. SLC35D subfamily.</text>
</comment>
<dbReference type="InterPro" id="IPR050186">
    <property type="entry name" value="TPT_transporter"/>
</dbReference>
<feature type="transmembrane region" description="Helical" evidence="7">
    <location>
        <begin position="432"/>
        <end position="449"/>
    </location>
</feature>
<evidence type="ECO:0000256" key="4">
    <source>
        <dbReference type="ARBA" id="ARBA00022692"/>
    </source>
</evidence>